<dbReference type="GO" id="GO:0003723">
    <property type="term" value="F:RNA binding"/>
    <property type="evidence" value="ECO:0007669"/>
    <property type="project" value="InterPro"/>
</dbReference>
<gene>
    <name evidence="4" type="ORF">TRIUR3_30319</name>
</gene>
<dbReference type="Pfam" id="PF20431">
    <property type="entry name" value="E_motif"/>
    <property type="match status" value="1"/>
</dbReference>
<comment type="similarity">
    <text evidence="3">Belongs to the PPR family. PCMP-E subfamily.</text>
</comment>
<evidence type="ECO:0000256" key="3">
    <source>
        <dbReference type="ARBA" id="ARBA00061659"/>
    </source>
</evidence>
<dbReference type="eggNOG" id="KOG4197">
    <property type="taxonomic scope" value="Eukaryota"/>
</dbReference>
<dbReference type="STRING" id="4572.M8AJT2"/>
<organism evidence="4">
    <name type="scientific">Triticum urartu</name>
    <name type="common">Red wild einkorn</name>
    <name type="synonym">Crithodium urartu</name>
    <dbReference type="NCBI Taxonomy" id="4572"/>
    <lineage>
        <taxon>Eukaryota</taxon>
        <taxon>Viridiplantae</taxon>
        <taxon>Streptophyta</taxon>
        <taxon>Embryophyta</taxon>
        <taxon>Tracheophyta</taxon>
        <taxon>Spermatophyta</taxon>
        <taxon>Magnoliopsida</taxon>
        <taxon>Liliopsida</taxon>
        <taxon>Poales</taxon>
        <taxon>Poaceae</taxon>
        <taxon>BOP clade</taxon>
        <taxon>Pooideae</taxon>
        <taxon>Triticodae</taxon>
        <taxon>Triticeae</taxon>
        <taxon>Triticinae</taxon>
        <taxon>Triticum</taxon>
    </lineage>
</organism>
<protein>
    <recommendedName>
        <fullName evidence="5">Pentatricopeptide repeat-containing protein</fullName>
    </recommendedName>
</protein>
<dbReference type="InterPro" id="IPR046848">
    <property type="entry name" value="E_motif"/>
</dbReference>
<sequence>MKAHVVKRRKDREFSVDEGVLLKLQPYAQSSLVNHPYVKFTLKYFGLFKNTERIDKAAYMLDLPLTSLIHTVSHETFCTRLLPELFVRSSKGPHTQRPEPKPTASCRVAGGEMQETNSHWHHSCSVTPRVPRYLRTAAALAAAVQSLINAPPPRRESQSLHAQLLTSGLRPTADLSVKFLILHLRCGSHRNARAVFDGMPRPTNAAHNYLVAGYFRLGLPWEALGIVRRLAASTGRLDVFALSMAFKLSAALALPRAAREVHARVVRSLAELDDILVAALVDAYVKNASLGYARRVYGMVPKPGMVCSTALIVGCMNQGLYRDAEAIFDGMDEKDVVVYNAMVEGYSKMEETAESSLEVFKAMQRARFRPTVSTCVSVLGACSLLSSPELGEQVHCQVIKSKVISDIKAGSALLDMYSKCGRVEEGRRVFDGMAERNVITWTSMIDGYGKNGLSDEALLLLEEMRGQQRGVRPNHATFLSALSACARAGLLSRGQEVFQSMERDCSLKPRMEHYACMVDLLGRFGSVRQAYDFVRGIPTRPNSDVWAALLGAATLHGDVDIANVASREVFELSRAGRPGAYMAFSNTLAAAGKWDSVHQVREMMKQRGVLKDAACSWVGSDNCPPVN</sequence>
<name>M8AJT2_TRIUA</name>
<evidence type="ECO:0000256" key="1">
    <source>
        <dbReference type="ARBA" id="ARBA00022737"/>
    </source>
</evidence>
<dbReference type="GO" id="GO:0009451">
    <property type="term" value="P:RNA modification"/>
    <property type="evidence" value="ECO:0007669"/>
    <property type="project" value="InterPro"/>
</dbReference>
<accession>M8AJT2</accession>
<dbReference type="PANTHER" id="PTHR47926:SF535">
    <property type="entry name" value="PENTACOTRIPEPTIDE-REPEAT REGION OF PRORP DOMAIN-CONTAINING PROTEIN"/>
    <property type="match status" value="1"/>
</dbReference>
<dbReference type="Pfam" id="PF01535">
    <property type="entry name" value="PPR"/>
    <property type="match status" value="1"/>
</dbReference>
<dbReference type="Pfam" id="PF13041">
    <property type="entry name" value="PPR_2"/>
    <property type="match status" value="1"/>
</dbReference>
<keyword evidence="2" id="KW-0809">Transit peptide</keyword>
<dbReference type="GO" id="GO:0005737">
    <property type="term" value="C:cytoplasm"/>
    <property type="evidence" value="ECO:0007669"/>
    <property type="project" value="UniProtKB-ARBA"/>
</dbReference>
<evidence type="ECO:0000313" key="4">
    <source>
        <dbReference type="EMBL" id="EMS61039.1"/>
    </source>
</evidence>
<dbReference type="InterPro" id="IPR002885">
    <property type="entry name" value="PPR_rpt"/>
</dbReference>
<dbReference type="PANTHER" id="PTHR47926">
    <property type="entry name" value="PENTATRICOPEPTIDE REPEAT-CONTAINING PROTEIN"/>
    <property type="match status" value="1"/>
</dbReference>
<dbReference type="EMBL" id="KD102169">
    <property type="protein sequence ID" value="EMS61039.1"/>
    <property type="molecule type" value="Genomic_DNA"/>
</dbReference>
<proteinExistence type="inferred from homology"/>
<dbReference type="Gene3D" id="1.25.40.10">
    <property type="entry name" value="Tetratricopeptide repeat domain"/>
    <property type="match status" value="3"/>
</dbReference>
<evidence type="ECO:0008006" key="5">
    <source>
        <dbReference type="Google" id="ProtNLM"/>
    </source>
</evidence>
<dbReference type="FunFam" id="1.25.40.10:FF:000920">
    <property type="entry name" value="Os03g0369700 protein"/>
    <property type="match status" value="1"/>
</dbReference>
<keyword evidence="1" id="KW-0677">Repeat</keyword>
<dbReference type="InterPro" id="IPR011990">
    <property type="entry name" value="TPR-like_helical_dom_sf"/>
</dbReference>
<dbReference type="FunFam" id="1.25.40.10:FF:000797">
    <property type="entry name" value="Pentatricopeptide repeat-containing protein chloroplastic"/>
    <property type="match status" value="1"/>
</dbReference>
<dbReference type="InterPro" id="IPR046960">
    <property type="entry name" value="PPR_At4g14850-like_plant"/>
</dbReference>
<reference evidence="4" key="1">
    <citation type="journal article" date="2013" name="Nature">
        <title>Draft genome of the wheat A-genome progenitor Triticum urartu.</title>
        <authorList>
            <person name="Ling H.Q."/>
            <person name="Zhao S."/>
            <person name="Liu D."/>
            <person name="Wang J."/>
            <person name="Sun H."/>
            <person name="Zhang C."/>
            <person name="Fan H."/>
            <person name="Li D."/>
            <person name="Dong L."/>
            <person name="Tao Y."/>
            <person name="Gao C."/>
            <person name="Wu H."/>
            <person name="Li Y."/>
            <person name="Cui Y."/>
            <person name="Guo X."/>
            <person name="Zheng S."/>
            <person name="Wang B."/>
            <person name="Yu K."/>
            <person name="Liang Q."/>
            <person name="Yang W."/>
            <person name="Lou X."/>
            <person name="Chen J."/>
            <person name="Feng M."/>
            <person name="Jian J."/>
            <person name="Zhang X."/>
            <person name="Luo G."/>
            <person name="Jiang Y."/>
            <person name="Liu J."/>
            <person name="Wang Z."/>
            <person name="Sha Y."/>
            <person name="Zhang B."/>
            <person name="Wu H."/>
            <person name="Tang D."/>
            <person name="Shen Q."/>
            <person name="Xue P."/>
            <person name="Zou S."/>
            <person name="Wang X."/>
            <person name="Liu X."/>
            <person name="Wang F."/>
            <person name="Yang Y."/>
            <person name="An X."/>
            <person name="Dong Z."/>
            <person name="Zhang K."/>
            <person name="Zhang X."/>
            <person name="Luo M.C."/>
            <person name="Dvorak J."/>
            <person name="Tong Y."/>
            <person name="Wang J."/>
            <person name="Yang H."/>
            <person name="Li Z."/>
            <person name="Wang D."/>
            <person name="Zhang A."/>
            <person name="Wang J."/>
        </authorList>
    </citation>
    <scope>NUCLEOTIDE SEQUENCE</scope>
</reference>
<dbReference type="NCBIfam" id="TIGR00756">
    <property type="entry name" value="PPR"/>
    <property type="match status" value="3"/>
</dbReference>
<dbReference type="AlphaFoldDB" id="M8AJT2"/>
<dbReference type="OMA" id="MKPKMEH"/>
<evidence type="ECO:0000256" key="2">
    <source>
        <dbReference type="ARBA" id="ARBA00022946"/>
    </source>
</evidence>
<dbReference type="PROSITE" id="PS51375">
    <property type="entry name" value="PPR"/>
    <property type="match status" value="3"/>
</dbReference>